<reference evidence="1 2" key="1">
    <citation type="journal article" date="2019" name="Sci. Rep.">
        <title>Orb-weaving spider Araneus ventricosus genome elucidates the spidroin gene catalogue.</title>
        <authorList>
            <person name="Kono N."/>
            <person name="Nakamura H."/>
            <person name="Ohtoshi R."/>
            <person name="Moran D.A.P."/>
            <person name="Shinohara A."/>
            <person name="Yoshida Y."/>
            <person name="Fujiwara M."/>
            <person name="Mori M."/>
            <person name="Tomita M."/>
            <person name="Arakawa K."/>
        </authorList>
    </citation>
    <scope>NUCLEOTIDE SEQUENCE [LARGE SCALE GENOMIC DNA]</scope>
</reference>
<evidence type="ECO:0000313" key="2">
    <source>
        <dbReference type="Proteomes" id="UP000499080"/>
    </source>
</evidence>
<keyword evidence="2" id="KW-1185">Reference proteome</keyword>
<evidence type="ECO:0000313" key="1">
    <source>
        <dbReference type="EMBL" id="GBM06593.1"/>
    </source>
</evidence>
<dbReference type="Proteomes" id="UP000499080">
    <property type="component" value="Unassembled WGS sequence"/>
</dbReference>
<dbReference type="AlphaFoldDB" id="A0A4Y2CQF4"/>
<comment type="caution">
    <text evidence="1">The sequence shown here is derived from an EMBL/GenBank/DDBJ whole genome shotgun (WGS) entry which is preliminary data.</text>
</comment>
<organism evidence="1 2">
    <name type="scientific">Araneus ventricosus</name>
    <name type="common">Orbweaver spider</name>
    <name type="synonym">Epeira ventricosa</name>
    <dbReference type="NCBI Taxonomy" id="182803"/>
    <lineage>
        <taxon>Eukaryota</taxon>
        <taxon>Metazoa</taxon>
        <taxon>Ecdysozoa</taxon>
        <taxon>Arthropoda</taxon>
        <taxon>Chelicerata</taxon>
        <taxon>Arachnida</taxon>
        <taxon>Araneae</taxon>
        <taxon>Araneomorphae</taxon>
        <taxon>Entelegynae</taxon>
        <taxon>Araneoidea</taxon>
        <taxon>Araneidae</taxon>
        <taxon>Araneus</taxon>
    </lineage>
</organism>
<proteinExistence type="predicted"/>
<accession>A0A4Y2CQF4</accession>
<name>A0A4Y2CQF4_ARAVE</name>
<gene>
    <name evidence="1" type="ORF">AVEN_220033_1</name>
</gene>
<dbReference type="EMBL" id="BGPR01000231">
    <property type="protein sequence ID" value="GBM06593.1"/>
    <property type="molecule type" value="Genomic_DNA"/>
</dbReference>
<protein>
    <submittedName>
        <fullName evidence="1">Uncharacterized protein</fullName>
    </submittedName>
</protein>
<sequence>MHFSHFRFHCPKYTLEVLRRQALQLSRCFISQCFHIVPIISPRLIFHFWNKKKLQGTKRNVLGGLFRLVIELRNLWTLSAEYAELNDEFCTQFSQPQMYRIDDFPRFAFSENMRKVNRRSERTRDITHSMFSLKYELDGRSDHASSFQSSWP</sequence>